<dbReference type="InterPro" id="IPR008906">
    <property type="entry name" value="HATC_C_dom"/>
</dbReference>
<dbReference type="Proteomes" id="UP000541558">
    <property type="component" value="Unassembled WGS sequence"/>
</dbReference>
<evidence type="ECO:0000256" key="6">
    <source>
        <dbReference type="SAM" id="MobiDB-lite"/>
    </source>
</evidence>
<dbReference type="InterPro" id="IPR012337">
    <property type="entry name" value="RNaseH-like_sf"/>
</dbReference>
<dbReference type="SUPFAM" id="SSF53098">
    <property type="entry name" value="Ribonuclease H-like"/>
    <property type="match status" value="1"/>
</dbReference>
<dbReference type="PANTHER" id="PTHR46481:SF10">
    <property type="entry name" value="ZINC FINGER BED DOMAIN-CONTAINING PROTEIN 39"/>
    <property type="match status" value="1"/>
</dbReference>
<dbReference type="InterPro" id="IPR052035">
    <property type="entry name" value="ZnF_BED_domain_contain"/>
</dbReference>
<dbReference type="PANTHER" id="PTHR46481">
    <property type="entry name" value="ZINC FINGER BED DOMAIN-CONTAINING PROTEIN 4"/>
    <property type="match status" value="1"/>
</dbReference>
<dbReference type="Pfam" id="PF05699">
    <property type="entry name" value="Dimer_Tnp_hAT"/>
    <property type="match status" value="1"/>
</dbReference>
<dbReference type="GO" id="GO:0008270">
    <property type="term" value="F:zinc ion binding"/>
    <property type="evidence" value="ECO:0007669"/>
    <property type="project" value="UniProtKB-KW"/>
</dbReference>
<keyword evidence="4" id="KW-0862">Zinc</keyword>
<dbReference type="AlphaFoldDB" id="A0A8H5BUK6"/>
<evidence type="ECO:0000256" key="5">
    <source>
        <dbReference type="ARBA" id="ARBA00023242"/>
    </source>
</evidence>
<dbReference type="EMBL" id="JAACJK010000120">
    <property type="protein sequence ID" value="KAF5329839.1"/>
    <property type="molecule type" value="Genomic_DNA"/>
</dbReference>
<evidence type="ECO:0000256" key="4">
    <source>
        <dbReference type="ARBA" id="ARBA00022833"/>
    </source>
</evidence>
<sequence length="221" mass="25143">MTTDASETYRIAMILHPRYKLQYFHNRRWETDWIEIAEEILRDEYKCLYGSLQVDDSANATSSGFDPGPGPSTSSGMHEPNMFDEPPPADPGAHSLVNDDSASEIDHYLVRDVDSKCVDALAWWATPENKCRYPRLSRMALDYLSIPATSVEVERVFSRGRILISHLRNRLAPQTIRSLLCLNYWSKGGLVQDKDILFIARSNPEVEDDGDVEFEDGWDAV</sequence>
<feature type="domain" description="HAT C-terminal dimerisation" evidence="7">
    <location>
        <begin position="105"/>
        <end position="185"/>
    </location>
</feature>
<evidence type="ECO:0000259" key="7">
    <source>
        <dbReference type="Pfam" id="PF05699"/>
    </source>
</evidence>
<evidence type="ECO:0000313" key="9">
    <source>
        <dbReference type="Proteomes" id="UP000541558"/>
    </source>
</evidence>
<evidence type="ECO:0000256" key="2">
    <source>
        <dbReference type="ARBA" id="ARBA00022723"/>
    </source>
</evidence>
<accession>A0A8H5BUK6</accession>
<protein>
    <recommendedName>
        <fullName evidence="7">HAT C-terminal dimerisation domain-containing protein</fullName>
    </recommendedName>
</protein>
<evidence type="ECO:0000313" key="8">
    <source>
        <dbReference type="EMBL" id="KAF5329839.1"/>
    </source>
</evidence>
<evidence type="ECO:0000256" key="1">
    <source>
        <dbReference type="ARBA" id="ARBA00004123"/>
    </source>
</evidence>
<keyword evidence="5" id="KW-0539">Nucleus</keyword>
<reference evidence="8 9" key="1">
    <citation type="journal article" date="2020" name="ISME J.">
        <title>Uncovering the hidden diversity of litter-decomposition mechanisms in mushroom-forming fungi.</title>
        <authorList>
            <person name="Floudas D."/>
            <person name="Bentzer J."/>
            <person name="Ahren D."/>
            <person name="Johansson T."/>
            <person name="Persson P."/>
            <person name="Tunlid A."/>
        </authorList>
    </citation>
    <scope>NUCLEOTIDE SEQUENCE [LARGE SCALE GENOMIC DNA]</scope>
    <source>
        <strain evidence="8 9">CBS 175.51</strain>
    </source>
</reference>
<comment type="caution">
    <text evidence="8">The sequence shown here is derived from an EMBL/GenBank/DDBJ whole genome shotgun (WGS) entry which is preliminary data.</text>
</comment>
<dbReference type="GO" id="GO:0005634">
    <property type="term" value="C:nucleus"/>
    <property type="evidence" value="ECO:0007669"/>
    <property type="project" value="UniProtKB-SubCell"/>
</dbReference>
<proteinExistence type="predicted"/>
<evidence type="ECO:0000256" key="3">
    <source>
        <dbReference type="ARBA" id="ARBA00022771"/>
    </source>
</evidence>
<keyword evidence="9" id="KW-1185">Reference proteome</keyword>
<feature type="region of interest" description="Disordered" evidence="6">
    <location>
        <begin position="59"/>
        <end position="94"/>
    </location>
</feature>
<comment type="subcellular location">
    <subcellularLocation>
        <location evidence="1">Nucleus</location>
    </subcellularLocation>
</comment>
<keyword evidence="3" id="KW-0863">Zinc-finger</keyword>
<name>A0A8H5BUK6_9AGAR</name>
<keyword evidence="2" id="KW-0479">Metal-binding</keyword>
<organism evidence="8 9">
    <name type="scientific">Ephemerocybe angulata</name>
    <dbReference type="NCBI Taxonomy" id="980116"/>
    <lineage>
        <taxon>Eukaryota</taxon>
        <taxon>Fungi</taxon>
        <taxon>Dikarya</taxon>
        <taxon>Basidiomycota</taxon>
        <taxon>Agaricomycotina</taxon>
        <taxon>Agaricomycetes</taxon>
        <taxon>Agaricomycetidae</taxon>
        <taxon>Agaricales</taxon>
        <taxon>Agaricineae</taxon>
        <taxon>Psathyrellaceae</taxon>
        <taxon>Ephemerocybe</taxon>
    </lineage>
</organism>
<dbReference type="OrthoDB" id="3359487at2759"/>
<gene>
    <name evidence="8" type="ORF">D9611_013421</name>
</gene>
<dbReference type="GO" id="GO:0046983">
    <property type="term" value="F:protein dimerization activity"/>
    <property type="evidence" value="ECO:0007669"/>
    <property type="project" value="InterPro"/>
</dbReference>